<evidence type="ECO:0000256" key="5">
    <source>
        <dbReference type="ARBA" id="ARBA00023242"/>
    </source>
</evidence>
<evidence type="ECO:0000256" key="4">
    <source>
        <dbReference type="ARBA" id="ARBA00023054"/>
    </source>
</evidence>
<gene>
    <name evidence="14" type="primary">Lmnb1</name>
    <name evidence="14" type="ORF">SAPAEN_R09892</name>
</gene>
<dbReference type="PROSITE" id="PS51842">
    <property type="entry name" value="IF_ROD_2"/>
    <property type="match status" value="1"/>
</dbReference>
<dbReference type="SUPFAM" id="SSF64593">
    <property type="entry name" value="Intermediate filament protein, coiled coil region"/>
    <property type="match status" value="2"/>
</dbReference>
<name>A0A7K7TCE7_9TYRA</name>
<dbReference type="EMBL" id="VZSY01001574">
    <property type="protein sequence ID" value="NXA14509.1"/>
    <property type="molecule type" value="Genomic_DNA"/>
</dbReference>
<comment type="caution">
    <text evidence="14">The sequence shown here is derived from an EMBL/GenBank/DDBJ whole genome shotgun (WGS) entry which is preliminary data.</text>
</comment>
<sequence>PPVSSSSPHLPTPRFMADPAPAATPRARGPAAAMSQSPTRMSRLQEKEELRRLNDRLAVYIDKVRSLETEKSALQLEATQREEVLGREVTGLKAIYEAELADARRALDDTARERAKLQIELGRIRAEHEQLLASFAKKESEFNGAQAKIREYEASLNSKEAALATALGDKKSLEGEIQDLKDQIEELEASLAAAKDQLINETLQKVDLENRCQSLIEDLEFRKNMYEEEINETKRKHETRLVAVDSGRQMEYEQRLTQALQEIRQQHEAQMKLYKAEIEETYHSKLESAKLSSEMSSSAANLIREQLAESRLRIDNLSSHIASLQTESRAWQTRAQELENSLAQEQEKSRKMLTEKEKEMAEIRNQIQDQLNDYQQLLDVKLGLDMEISAYRKLLEGEEKRLKLSPSPSSRVTVSRASSSRSVRTAGGKRRRIDVEESEASSSVTISHSASATGNVSIEEIDVDGKFIRLKNTSEQDQAMGGWEMIRKIGDTSASYRYTSRYVLKAGQTVTIWAANAGVTASPPTDLIWKNQNSWGTGEDVKVVLKNSQGEEIAQRSTVFKTTAHRREDVEVEDE</sequence>
<keyword evidence="6" id="KW-0449">Lipoprotein</keyword>
<evidence type="ECO:0000256" key="7">
    <source>
        <dbReference type="ARBA" id="ARBA00023289"/>
    </source>
</evidence>
<comment type="subcellular location">
    <subcellularLocation>
        <location evidence="8">Nucleus lamina</location>
    </subcellularLocation>
</comment>
<feature type="domain" description="LTD" evidence="12">
    <location>
        <begin position="444"/>
        <end position="560"/>
    </location>
</feature>
<proteinExistence type="inferred from homology"/>
<dbReference type="SUPFAM" id="SSF90257">
    <property type="entry name" value="Myosin rod fragments"/>
    <property type="match status" value="1"/>
</dbReference>
<dbReference type="GO" id="GO:0006998">
    <property type="term" value="P:nuclear envelope organization"/>
    <property type="evidence" value="ECO:0007669"/>
    <property type="project" value="TreeGrafter"/>
</dbReference>
<dbReference type="Gene3D" id="1.20.5.170">
    <property type="match status" value="1"/>
</dbReference>
<evidence type="ECO:0000256" key="11">
    <source>
        <dbReference type="SAM" id="MobiDB-lite"/>
    </source>
</evidence>
<feature type="non-terminal residue" evidence="14">
    <location>
        <position position="575"/>
    </location>
</feature>
<dbReference type="PROSITE" id="PS00226">
    <property type="entry name" value="IF_ROD_1"/>
    <property type="match status" value="1"/>
</dbReference>
<dbReference type="SUPFAM" id="SSF74853">
    <property type="entry name" value="Lamin A/C globular tail domain"/>
    <property type="match status" value="1"/>
</dbReference>
<dbReference type="FunFam" id="1.20.5.1160:FF:000007">
    <property type="entry name" value="Lamin B1"/>
    <property type="match status" value="1"/>
</dbReference>
<dbReference type="GO" id="GO:0051664">
    <property type="term" value="P:nuclear pore localization"/>
    <property type="evidence" value="ECO:0007669"/>
    <property type="project" value="TreeGrafter"/>
</dbReference>
<dbReference type="Proteomes" id="UP000589485">
    <property type="component" value="Unassembled WGS sequence"/>
</dbReference>
<dbReference type="SMART" id="SM01391">
    <property type="entry name" value="Filament"/>
    <property type="match status" value="1"/>
</dbReference>
<feature type="domain" description="IF rod" evidence="13">
    <location>
        <begin position="46"/>
        <end position="402"/>
    </location>
</feature>
<dbReference type="GO" id="GO:0090435">
    <property type="term" value="P:protein localization to nuclear envelope"/>
    <property type="evidence" value="ECO:0007669"/>
    <property type="project" value="TreeGrafter"/>
</dbReference>
<dbReference type="InterPro" id="IPR001322">
    <property type="entry name" value="Lamin_tail_dom"/>
</dbReference>
<feature type="compositionally biased region" description="Low complexity" evidence="11">
    <location>
        <begin position="404"/>
        <end position="426"/>
    </location>
</feature>
<dbReference type="InterPro" id="IPR018039">
    <property type="entry name" value="IF_conserved"/>
</dbReference>
<evidence type="ECO:0000313" key="15">
    <source>
        <dbReference type="Proteomes" id="UP000589485"/>
    </source>
</evidence>
<evidence type="ECO:0000256" key="6">
    <source>
        <dbReference type="ARBA" id="ARBA00023288"/>
    </source>
</evidence>
<keyword evidence="2" id="KW-0597">Phosphoprotein</keyword>
<dbReference type="GO" id="GO:0031507">
    <property type="term" value="P:heterochromatin formation"/>
    <property type="evidence" value="ECO:0007669"/>
    <property type="project" value="TreeGrafter"/>
</dbReference>
<dbReference type="PROSITE" id="PS51841">
    <property type="entry name" value="LTD"/>
    <property type="match status" value="1"/>
</dbReference>
<feature type="region of interest" description="Disordered" evidence="11">
    <location>
        <begin position="403"/>
        <end position="440"/>
    </location>
</feature>
<evidence type="ECO:0000256" key="3">
    <source>
        <dbReference type="ARBA" id="ARBA00022754"/>
    </source>
</evidence>
<dbReference type="Gene3D" id="2.60.40.1260">
    <property type="entry name" value="Lamin Tail domain"/>
    <property type="match status" value="1"/>
</dbReference>
<evidence type="ECO:0000256" key="1">
    <source>
        <dbReference type="ARBA" id="ARBA00022481"/>
    </source>
</evidence>
<reference evidence="14 15" key="1">
    <citation type="submission" date="2019-09" db="EMBL/GenBank/DDBJ databases">
        <title>Bird 10,000 Genomes (B10K) Project - Family phase.</title>
        <authorList>
            <person name="Zhang G."/>
        </authorList>
    </citation>
    <scope>NUCLEOTIDE SEQUENCE [LARGE SCALE GENOMIC DNA]</scope>
    <source>
        <strain evidence="14">B10K-DU-030-41</strain>
        <tissue evidence="14">Muscle</tissue>
    </source>
</reference>
<organism evidence="14 15">
    <name type="scientific">Sapayoa aenigma</name>
    <name type="common">broad-billed sapayoa</name>
    <dbReference type="NCBI Taxonomy" id="239371"/>
    <lineage>
        <taxon>Eukaryota</taxon>
        <taxon>Metazoa</taxon>
        <taxon>Chordata</taxon>
        <taxon>Craniata</taxon>
        <taxon>Vertebrata</taxon>
        <taxon>Euteleostomi</taxon>
        <taxon>Archelosauria</taxon>
        <taxon>Archosauria</taxon>
        <taxon>Dinosauria</taxon>
        <taxon>Saurischia</taxon>
        <taxon>Theropoda</taxon>
        <taxon>Coelurosauria</taxon>
        <taxon>Aves</taxon>
        <taxon>Neognathae</taxon>
        <taxon>Neoaves</taxon>
        <taxon>Telluraves</taxon>
        <taxon>Australaves</taxon>
        <taxon>Passeriformes</taxon>
        <taxon>Tyrannidae</taxon>
        <taxon>Sapayoa</taxon>
    </lineage>
</organism>
<protein>
    <submittedName>
        <fullName evidence="14">LMNB1 protein</fullName>
    </submittedName>
</protein>
<dbReference type="PANTHER" id="PTHR45721">
    <property type="entry name" value="LAMIN DM0-RELATED"/>
    <property type="match status" value="1"/>
</dbReference>
<keyword evidence="7" id="KW-0636">Prenylation</keyword>
<dbReference type="GO" id="GO:0005652">
    <property type="term" value="C:nuclear lamina"/>
    <property type="evidence" value="ECO:0007669"/>
    <property type="project" value="UniProtKB-SubCell"/>
</dbReference>
<dbReference type="Pfam" id="PF00932">
    <property type="entry name" value="LTD"/>
    <property type="match status" value="1"/>
</dbReference>
<feature type="non-terminal residue" evidence="14">
    <location>
        <position position="1"/>
    </location>
</feature>
<dbReference type="GO" id="GO:0005882">
    <property type="term" value="C:intermediate filament"/>
    <property type="evidence" value="ECO:0007669"/>
    <property type="project" value="UniProtKB-KW"/>
</dbReference>
<dbReference type="AlphaFoldDB" id="A0A7K7TCE7"/>
<dbReference type="InterPro" id="IPR036415">
    <property type="entry name" value="Lamin_tail_dom_sf"/>
</dbReference>
<keyword evidence="3 9" id="KW-0403">Intermediate filament</keyword>
<evidence type="ECO:0000256" key="10">
    <source>
        <dbReference type="SAM" id="Coils"/>
    </source>
</evidence>
<evidence type="ECO:0000259" key="13">
    <source>
        <dbReference type="PROSITE" id="PS51842"/>
    </source>
</evidence>
<dbReference type="OrthoDB" id="102442at2759"/>
<feature type="coiled-coil region" evidence="10">
    <location>
        <begin position="307"/>
        <end position="380"/>
    </location>
</feature>
<evidence type="ECO:0000256" key="9">
    <source>
        <dbReference type="RuleBase" id="RU000685"/>
    </source>
</evidence>
<evidence type="ECO:0000313" key="14">
    <source>
        <dbReference type="EMBL" id="NXA14509.1"/>
    </source>
</evidence>
<dbReference type="Pfam" id="PF00038">
    <property type="entry name" value="Filament"/>
    <property type="match status" value="1"/>
</dbReference>
<evidence type="ECO:0000256" key="8">
    <source>
        <dbReference type="ARBA" id="ARBA00024186"/>
    </source>
</evidence>
<feature type="region of interest" description="Disordered" evidence="11">
    <location>
        <begin position="1"/>
        <end position="45"/>
    </location>
</feature>
<keyword evidence="15" id="KW-1185">Reference proteome</keyword>
<evidence type="ECO:0000259" key="12">
    <source>
        <dbReference type="PROSITE" id="PS51841"/>
    </source>
</evidence>
<keyword evidence="1" id="KW-0488">Methylation</keyword>
<feature type="compositionally biased region" description="Low complexity" evidence="11">
    <location>
        <begin position="17"/>
        <end position="33"/>
    </location>
</feature>
<evidence type="ECO:0000256" key="2">
    <source>
        <dbReference type="ARBA" id="ARBA00022553"/>
    </source>
</evidence>
<accession>A0A7K7TCE7</accession>
<keyword evidence="4 10" id="KW-0175">Coiled coil</keyword>
<comment type="similarity">
    <text evidence="9">Belongs to the intermediate filament family.</text>
</comment>
<keyword evidence="5" id="KW-0539">Nucleus</keyword>
<dbReference type="GO" id="GO:0005200">
    <property type="term" value="F:structural constituent of cytoskeleton"/>
    <property type="evidence" value="ECO:0007669"/>
    <property type="project" value="TreeGrafter"/>
</dbReference>
<dbReference type="InterPro" id="IPR039008">
    <property type="entry name" value="IF_rod_dom"/>
</dbReference>
<dbReference type="PANTHER" id="PTHR45721:SF3">
    <property type="entry name" value="LAMIN-B1"/>
    <property type="match status" value="1"/>
</dbReference>
<dbReference type="Gene3D" id="1.20.5.1160">
    <property type="entry name" value="Vasodilator-stimulated phosphoprotein"/>
    <property type="match status" value="2"/>
</dbReference>
<dbReference type="GO" id="GO:0007097">
    <property type="term" value="P:nuclear migration"/>
    <property type="evidence" value="ECO:0007669"/>
    <property type="project" value="TreeGrafter"/>
</dbReference>